<protein>
    <submittedName>
        <fullName evidence="1">Uncharacterized protein</fullName>
    </submittedName>
</protein>
<evidence type="ECO:0000313" key="1">
    <source>
        <dbReference type="EMBL" id="WAR04897.1"/>
    </source>
</evidence>
<accession>A0ABY7E4F8</accession>
<keyword evidence="2" id="KW-1185">Reference proteome</keyword>
<dbReference type="InterPro" id="IPR036397">
    <property type="entry name" value="RNaseH_sf"/>
</dbReference>
<organism evidence="1 2">
    <name type="scientific">Mya arenaria</name>
    <name type="common">Soft-shell clam</name>
    <dbReference type="NCBI Taxonomy" id="6604"/>
    <lineage>
        <taxon>Eukaryota</taxon>
        <taxon>Metazoa</taxon>
        <taxon>Spiralia</taxon>
        <taxon>Lophotrochozoa</taxon>
        <taxon>Mollusca</taxon>
        <taxon>Bivalvia</taxon>
        <taxon>Autobranchia</taxon>
        <taxon>Heteroconchia</taxon>
        <taxon>Euheterodonta</taxon>
        <taxon>Imparidentia</taxon>
        <taxon>Neoheterodontei</taxon>
        <taxon>Myida</taxon>
        <taxon>Myoidea</taxon>
        <taxon>Myidae</taxon>
        <taxon>Mya</taxon>
    </lineage>
</organism>
<name>A0ABY7E4F8_MYAAR</name>
<dbReference type="Proteomes" id="UP001164746">
    <property type="component" value="Chromosome 5"/>
</dbReference>
<dbReference type="EMBL" id="CP111016">
    <property type="protein sequence ID" value="WAR04897.1"/>
    <property type="molecule type" value="Genomic_DNA"/>
</dbReference>
<evidence type="ECO:0000313" key="2">
    <source>
        <dbReference type="Proteomes" id="UP001164746"/>
    </source>
</evidence>
<gene>
    <name evidence="1" type="ORF">MAR_020266</name>
</gene>
<proteinExistence type="predicted"/>
<dbReference type="Gene3D" id="3.30.420.10">
    <property type="entry name" value="Ribonuclease H-like superfamily/Ribonuclease H"/>
    <property type="match status" value="1"/>
</dbReference>
<reference evidence="1" key="1">
    <citation type="submission" date="2022-11" db="EMBL/GenBank/DDBJ databases">
        <title>Centuries of genome instability and evolution in soft-shell clam transmissible cancer (bioRxiv).</title>
        <authorList>
            <person name="Hart S.F.M."/>
            <person name="Yonemitsu M.A."/>
            <person name="Giersch R.M."/>
            <person name="Beal B.F."/>
            <person name="Arriagada G."/>
            <person name="Davis B.W."/>
            <person name="Ostrander E.A."/>
            <person name="Goff S.P."/>
            <person name="Metzger M.J."/>
        </authorList>
    </citation>
    <scope>NUCLEOTIDE SEQUENCE</scope>
    <source>
        <strain evidence="1">MELC-2E11</strain>
        <tissue evidence="1">Siphon/mantle</tissue>
    </source>
</reference>
<sequence length="116" mass="13754">MIWGGITADGRRHLLIDRSTVIDRYRDEILWPLVLPYLRQMNVRQPIYQYDNARPLRAGIVNQFVQENGIQRMNSPAMSPDLSYIENVWDVLGRRVSLRITPHSTLVYLRRFLEEE</sequence>